<dbReference type="GeneID" id="94171864"/>
<feature type="compositionally biased region" description="Basic residues" evidence="3">
    <location>
        <begin position="767"/>
        <end position="780"/>
    </location>
</feature>
<proteinExistence type="predicted"/>
<evidence type="ECO:0000256" key="1">
    <source>
        <dbReference type="ARBA" id="ARBA00005046"/>
    </source>
</evidence>
<dbReference type="GO" id="GO:0006777">
    <property type="term" value="P:Mo-molybdopterin cofactor biosynthetic process"/>
    <property type="evidence" value="ECO:0007669"/>
    <property type="project" value="UniProtKB-KW"/>
</dbReference>
<feature type="region of interest" description="Disordered" evidence="3">
    <location>
        <begin position="11"/>
        <end position="88"/>
    </location>
</feature>
<evidence type="ECO:0000256" key="2">
    <source>
        <dbReference type="ARBA" id="ARBA00023150"/>
    </source>
</evidence>
<dbReference type="UniPathway" id="UPA00344"/>
<dbReference type="Pfam" id="PF01967">
    <property type="entry name" value="MoaC"/>
    <property type="match status" value="1"/>
</dbReference>
<dbReference type="Gene3D" id="3.30.70.640">
    <property type="entry name" value="Molybdopterin cofactor biosynthesis C (MoaC) domain"/>
    <property type="match status" value="1"/>
</dbReference>
<feature type="compositionally biased region" description="Low complexity" evidence="3">
    <location>
        <begin position="37"/>
        <end position="48"/>
    </location>
</feature>
<comment type="pathway">
    <text evidence="1">Cofactor biosynthesis; molybdopterin biosynthesis.</text>
</comment>
<feature type="compositionally biased region" description="Low complexity" evidence="3">
    <location>
        <begin position="77"/>
        <end position="88"/>
    </location>
</feature>
<feature type="domain" description="Molybdopterin cofactor biosynthesis C (MoaC)" evidence="4">
    <location>
        <begin position="184"/>
        <end position="320"/>
    </location>
</feature>
<feature type="region of interest" description="Disordered" evidence="3">
    <location>
        <begin position="474"/>
        <end position="919"/>
    </location>
</feature>
<evidence type="ECO:0000256" key="3">
    <source>
        <dbReference type="SAM" id="MobiDB-lite"/>
    </source>
</evidence>
<feature type="compositionally biased region" description="Acidic residues" evidence="3">
    <location>
        <begin position="801"/>
        <end position="815"/>
    </location>
</feature>
<feature type="compositionally biased region" description="Basic residues" evidence="3">
    <location>
        <begin position="16"/>
        <end position="27"/>
    </location>
</feature>
<feature type="compositionally biased region" description="Low complexity" evidence="3">
    <location>
        <begin position="512"/>
        <end position="529"/>
    </location>
</feature>
<organism evidence="5 6">
    <name type="scientific">Leishmania enriettii</name>
    <dbReference type="NCBI Taxonomy" id="5663"/>
    <lineage>
        <taxon>Eukaryota</taxon>
        <taxon>Discoba</taxon>
        <taxon>Euglenozoa</taxon>
        <taxon>Kinetoplastea</taxon>
        <taxon>Metakinetoplastina</taxon>
        <taxon>Trypanosomatida</taxon>
        <taxon>Trypanosomatidae</taxon>
        <taxon>Leishmaniinae</taxon>
        <taxon>Leishmania</taxon>
    </lineage>
</organism>
<gene>
    <name evidence="5" type="ORF">CUR178_04647</name>
</gene>
<feature type="compositionally biased region" description="Basic residues" evidence="3">
    <location>
        <begin position="905"/>
        <end position="919"/>
    </location>
</feature>
<evidence type="ECO:0000313" key="5">
    <source>
        <dbReference type="EMBL" id="KAG5475196.1"/>
    </source>
</evidence>
<dbReference type="OrthoDB" id="429626at2759"/>
<feature type="compositionally biased region" description="Acidic residues" evidence="3">
    <location>
        <begin position="866"/>
        <end position="896"/>
    </location>
</feature>
<dbReference type="Proteomes" id="UP000674179">
    <property type="component" value="Chromosome 28"/>
</dbReference>
<accession>A0A836HCI1</accession>
<dbReference type="InterPro" id="IPR002820">
    <property type="entry name" value="Mopterin_CF_biosynth-C_dom"/>
</dbReference>
<dbReference type="InterPro" id="IPR036522">
    <property type="entry name" value="MoaC_sf"/>
</dbReference>
<feature type="compositionally biased region" description="Acidic residues" evidence="3">
    <location>
        <begin position="784"/>
        <end position="793"/>
    </location>
</feature>
<sequence>MFHRCLRQLAKTKSSTPRRHVLRRPLRRSGSSGSGVTGAARHSSTSRTAARKGAQANASESSVSLPAATGRGGGSRGPRSSATADVGAAAAAEAGDSGAAASLAAHDGVGGASADPTTTSSASSRRPFYRLATAVATVVVPPTTNVYLQGMKHLLTPATPSPSAAFIGGGPSVPSVSIVEEYYTSKKGPLFATAVVAGTNAVKQVSSLVPFCYPTPIQRCSFTFRRRQVPHPPRPAQMPHRVVLRRRTSEPGPQQSRPEYSVLYCFCTVATENKGGVEMEALTGATMASITLYDMLKGLPGAQEDGLSLGEAFVLAKRGGRNDFTKLLMSEPDRPLMESGMRSGEVEMHALPSSSGVASEGSGQSPAGATHASQSAATGAVTSVAATLGAGQRAPTNAAQARAGGEATSEEMTEKEDHHPGAKRVIRRPVPAAATTHDVLDDSAAPGDNDAWWHSSKHEKRLQELYPRRKYGDNARVVPTSPTPMPTGSPAARARTRTNPLETPDSGAEVTAAPAALPAAQPKLASKASVIRDGRAPISGKESVLAALPPKAAGRAKPRGSSGEAGETDDDEDAVEYHSSPYRRVAKKSSRTATPAVEEDDDDDDDDQPAAAAEAAEEADEEAAETTEYPADEAEEEEAAMAAAAKKRRRGAVVTAPSKGHAPVVAARLSLNGKRAQAGHKRSLAELRSEAKRRDASEYDSVTGEEDEAAEERTEEDEGAGEEERATNKSNSAVPTRKAHAFGNLTGKRVVRSAAEFSSRSAGVGSRKQRPGRATPKKSRSQAELDDHDDEDIAPEKHDDDNDNGNDEAGDDGEDAASAATAKRRGKAAVKQIRSAAPRKGGAMRPVRHDSWDAGFTRRSRHSDDEANADEGYDDEMEEEAEAAEEEDGEGEELEDVAPPPSPRNKLKRPLRRAAPKRR</sequence>
<dbReference type="EMBL" id="JAFHKP010000028">
    <property type="protein sequence ID" value="KAG5475196.1"/>
    <property type="molecule type" value="Genomic_DNA"/>
</dbReference>
<feature type="compositionally biased region" description="Basic and acidic residues" evidence="3">
    <location>
        <begin position="683"/>
        <end position="697"/>
    </location>
</feature>
<keyword evidence="2" id="KW-0501">Molybdenum cofactor biosynthesis</keyword>
<dbReference type="RefSeq" id="XP_067691725.1">
    <property type="nucleotide sequence ID" value="XM_067836354.1"/>
</dbReference>
<feature type="compositionally biased region" description="Acidic residues" evidence="3">
    <location>
        <begin position="597"/>
        <end position="608"/>
    </location>
</feature>
<feature type="region of interest" description="Disordered" evidence="3">
    <location>
        <begin position="391"/>
        <end position="428"/>
    </location>
</feature>
<feature type="compositionally biased region" description="Polar residues" evidence="3">
    <location>
        <begin position="352"/>
        <end position="367"/>
    </location>
</feature>
<reference evidence="5 6" key="1">
    <citation type="submission" date="2021-02" db="EMBL/GenBank/DDBJ databases">
        <title>Leishmania (Mundinia) enrietti genome sequencing and assembly.</title>
        <authorList>
            <person name="Almutairi H."/>
            <person name="Gatherer D."/>
        </authorList>
    </citation>
    <scope>NUCLEOTIDE SEQUENCE [LARGE SCALE GENOMIC DNA]</scope>
    <source>
        <strain evidence="5">CUR178</strain>
    </source>
</reference>
<evidence type="ECO:0000259" key="4">
    <source>
        <dbReference type="Pfam" id="PF01967"/>
    </source>
</evidence>
<feature type="region of interest" description="Disordered" evidence="3">
    <location>
        <begin position="351"/>
        <end position="375"/>
    </location>
</feature>
<feature type="compositionally biased region" description="Acidic residues" evidence="3">
    <location>
        <begin position="615"/>
        <end position="639"/>
    </location>
</feature>
<name>A0A836HCI1_LEIEN</name>
<dbReference type="SUPFAM" id="SSF55040">
    <property type="entry name" value="Molybdenum cofactor biosynthesis protein C, MoaC"/>
    <property type="match status" value="1"/>
</dbReference>
<protein>
    <recommendedName>
        <fullName evidence="4">Molybdopterin cofactor biosynthesis C (MoaC) domain-containing protein</fullName>
    </recommendedName>
</protein>
<evidence type="ECO:0000313" key="6">
    <source>
        <dbReference type="Proteomes" id="UP000674179"/>
    </source>
</evidence>
<dbReference type="AlphaFoldDB" id="A0A836HCI1"/>
<feature type="compositionally biased region" description="Acidic residues" evidence="3">
    <location>
        <begin position="703"/>
        <end position="721"/>
    </location>
</feature>
<keyword evidence="6" id="KW-1185">Reference proteome</keyword>
<comment type="caution">
    <text evidence="5">The sequence shown here is derived from an EMBL/GenBank/DDBJ whole genome shotgun (WGS) entry which is preliminary data.</text>
</comment>
<dbReference type="KEGG" id="lenr:94171864"/>